<evidence type="ECO:0000313" key="8">
    <source>
        <dbReference type="Proteomes" id="UP000187412"/>
    </source>
</evidence>
<keyword evidence="8" id="KW-1185">Reference proteome</keyword>
<name>A0ABX3HC10_PAEBO</name>
<feature type="transmembrane region" description="Helical" evidence="5">
    <location>
        <begin position="178"/>
        <end position="195"/>
    </location>
</feature>
<evidence type="ECO:0000313" key="7">
    <source>
        <dbReference type="EMBL" id="OMD48013.1"/>
    </source>
</evidence>
<dbReference type="RefSeq" id="WP_076110721.1">
    <property type="nucleotide sequence ID" value="NZ_MPTB01000013.1"/>
</dbReference>
<feature type="transmembrane region" description="Helical" evidence="5">
    <location>
        <begin position="83"/>
        <end position="101"/>
    </location>
</feature>
<dbReference type="PANTHER" id="PTHR37422:SF13">
    <property type="entry name" value="LIPOPOLYSACCHARIDE BIOSYNTHESIS PROTEIN PA4999-RELATED"/>
    <property type="match status" value="1"/>
</dbReference>
<feature type="transmembrane region" description="Helical" evidence="5">
    <location>
        <begin position="146"/>
        <end position="166"/>
    </location>
</feature>
<sequence length="410" mass="45818">MKNYRLLLMLFFAVSSLMYVSDYASISTMAVSGIMIMLIFMLIVKRIETIRVNIKLMVLFYLFIASCGISGLVNVDIELVKSTLNFVIVYISLIAILPNLIEAPTRAVTNAYLIGAVLPIVGIPIIKSGFDTVPYRGIFGNPNAMGLIAATAFSVVFGIALHYLLLYLQDSKKVKKKVLLFSLGSCVFLLYVTLLTASRTSVLTCGIVCIVGLMFVMKNILLDFKKHRNLYFKLILGLLLVFLVSLVFPLKETFQENILSKFQTHSYDTLNGRGAAWTQTIAEARLFGRGGNYFSDYTSITAHNTYINVLGRFGWAPLFLFLMFLIRASSECYKYAKRDMHQTRFVPGFVILSFLTLSIGESIMFNLGMFLMFAMIGSVSVSNSRASTTRIEPLEDTINSRSQPSPRKTA</sequence>
<feature type="transmembrane region" description="Helical" evidence="5">
    <location>
        <begin position="230"/>
        <end position="250"/>
    </location>
</feature>
<keyword evidence="3 5" id="KW-1133">Transmembrane helix</keyword>
<dbReference type="EMBL" id="MPTB01000013">
    <property type="protein sequence ID" value="OMD48013.1"/>
    <property type="molecule type" value="Genomic_DNA"/>
</dbReference>
<dbReference type="InterPro" id="IPR051533">
    <property type="entry name" value="WaaL-like"/>
</dbReference>
<evidence type="ECO:0000256" key="5">
    <source>
        <dbReference type="SAM" id="Phobius"/>
    </source>
</evidence>
<keyword evidence="2 5" id="KW-0812">Transmembrane</keyword>
<feature type="transmembrane region" description="Helical" evidence="5">
    <location>
        <begin position="56"/>
        <end position="77"/>
    </location>
</feature>
<evidence type="ECO:0000256" key="3">
    <source>
        <dbReference type="ARBA" id="ARBA00022989"/>
    </source>
</evidence>
<proteinExistence type="predicted"/>
<dbReference type="Pfam" id="PF04932">
    <property type="entry name" value="Wzy_C"/>
    <property type="match status" value="1"/>
</dbReference>
<organism evidence="7 8">
    <name type="scientific">Paenibacillus borealis</name>
    <dbReference type="NCBI Taxonomy" id="160799"/>
    <lineage>
        <taxon>Bacteria</taxon>
        <taxon>Bacillati</taxon>
        <taxon>Bacillota</taxon>
        <taxon>Bacilli</taxon>
        <taxon>Bacillales</taxon>
        <taxon>Paenibacillaceae</taxon>
        <taxon>Paenibacillus</taxon>
    </lineage>
</organism>
<dbReference type="InterPro" id="IPR007016">
    <property type="entry name" value="O-antigen_ligase-rel_domated"/>
</dbReference>
<comment type="caution">
    <text evidence="7">The sequence shown here is derived from an EMBL/GenBank/DDBJ whole genome shotgun (WGS) entry which is preliminary data.</text>
</comment>
<feature type="transmembrane region" description="Helical" evidence="5">
    <location>
        <begin position="349"/>
        <end position="376"/>
    </location>
</feature>
<gene>
    <name evidence="7" type="ORF">BSK56_11915</name>
</gene>
<dbReference type="PANTHER" id="PTHR37422">
    <property type="entry name" value="TEICHURONIC ACID BIOSYNTHESIS PROTEIN TUAE"/>
    <property type="match status" value="1"/>
</dbReference>
<feature type="transmembrane region" description="Helical" evidence="5">
    <location>
        <begin position="309"/>
        <end position="328"/>
    </location>
</feature>
<evidence type="ECO:0000256" key="1">
    <source>
        <dbReference type="ARBA" id="ARBA00004141"/>
    </source>
</evidence>
<feature type="transmembrane region" description="Helical" evidence="5">
    <location>
        <begin position="26"/>
        <end position="44"/>
    </location>
</feature>
<reference evidence="7 8" key="1">
    <citation type="submission" date="2016-10" db="EMBL/GenBank/DDBJ databases">
        <title>Paenibacillus species isolates.</title>
        <authorList>
            <person name="Beno S.M."/>
        </authorList>
    </citation>
    <scope>NUCLEOTIDE SEQUENCE [LARGE SCALE GENOMIC DNA]</scope>
    <source>
        <strain evidence="7 8">FSL H7-0744</strain>
    </source>
</reference>
<evidence type="ECO:0000256" key="2">
    <source>
        <dbReference type="ARBA" id="ARBA00022692"/>
    </source>
</evidence>
<comment type="subcellular location">
    <subcellularLocation>
        <location evidence="1">Membrane</location>
        <topology evidence="1">Multi-pass membrane protein</topology>
    </subcellularLocation>
</comment>
<feature type="domain" description="O-antigen ligase-related" evidence="6">
    <location>
        <begin position="185"/>
        <end position="322"/>
    </location>
</feature>
<accession>A0ABX3HC10</accession>
<feature type="transmembrane region" description="Helical" evidence="5">
    <location>
        <begin position="201"/>
        <end position="221"/>
    </location>
</feature>
<feature type="transmembrane region" description="Helical" evidence="5">
    <location>
        <begin position="108"/>
        <end position="126"/>
    </location>
</feature>
<dbReference type="Proteomes" id="UP000187412">
    <property type="component" value="Unassembled WGS sequence"/>
</dbReference>
<evidence type="ECO:0000256" key="4">
    <source>
        <dbReference type="ARBA" id="ARBA00023136"/>
    </source>
</evidence>
<evidence type="ECO:0000259" key="6">
    <source>
        <dbReference type="Pfam" id="PF04932"/>
    </source>
</evidence>
<keyword evidence="4 5" id="KW-0472">Membrane</keyword>
<protein>
    <recommendedName>
        <fullName evidence="6">O-antigen ligase-related domain-containing protein</fullName>
    </recommendedName>
</protein>